<evidence type="ECO:0000313" key="1">
    <source>
        <dbReference type="EMBL" id="MEQ2283760.1"/>
    </source>
</evidence>
<name>A0ABV0XQZ7_9TELE</name>
<accession>A0ABV0XQZ7</accession>
<dbReference type="Proteomes" id="UP001469553">
    <property type="component" value="Unassembled WGS sequence"/>
</dbReference>
<sequence length="137" mass="14835">MNLHPSLSFSSRFVLDPSIFPLTLTGFPVPQHDAATTMLHSGGGGWPGCVIFVLHVGQTVKFWSHLIRAPSSSWLLCVLQGLWKIANRTCEAVDLYSSSRVTMSLLAASLINPLLVQDVSLGVLVGVQLVHPLSMSR</sequence>
<gene>
    <name evidence="1" type="ORF">AMECASPLE_014931</name>
</gene>
<keyword evidence="2" id="KW-1185">Reference proteome</keyword>
<comment type="caution">
    <text evidence="1">The sequence shown here is derived from an EMBL/GenBank/DDBJ whole genome shotgun (WGS) entry which is preliminary data.</text>
</comment>
<dbReference type="EMBL" id="JAHRIP010010435">
    <property type="protein sequence ID" value="MEQ2283760.1"/>
    <property type="molecule type" value="Genomic_DNA"/>
</dbReference>
<organism evidence="1 2">
    <name type="scientific">Ameca splendens</name>
    <dbReference type="NCBI Taxonomy" id="208324"/>
    <lineage>
        <taxon>Eukaryota</taxon>
        <taxon>Metazoa</taxon>
        <taxon>Chordata</taxon>
        <taxon>Craniata</taxon>
        <taxon>Vertebrata</taxon>
        <taxon>Euteleostomi</taxon>
        <taxon>Actinopterygii</taxon>
        <taxon>Neopterygii</taxon>
        <taxon>Teleostei</taxon>
        <taxon>Neoteleostei</taxon>
        <taxon>Acanthomorphata</taxon>
        <taxon>Ovalentaria</taxon>
        <taxon>Atherinomorphae</taxon>
        <taxon>Cyprinodontiformes</taxon>
        <taxon>Goodeidae</taxon>
        <taxon>Ameca</taxon>
    </lineage>
</organism>
<proteinExistence type="predicted"/>
<reference evidence="1 2" key="1">
    <citation type="submission" date="2021-06" db="EMBL/GenBank/DDBJ databases">
        <authorList>
            <person name="Palmer J.M."/>
        </authorList>
    </citation>
    <scope>NUCLEOTIDE SEQUENCE [LARGE SCALE GENOMIC DNA]</scope>
    <source>
        <strain evidence="1 2">AS_MEX2019</strain>
        <tissue evidence="1">Muscle</tissue>
    </source>
</reference>
<evidence type="ECO:0000313" key="2">
    <source>
        <dbReference type="Proteomes" id="UP001469553"/>
    </source>
</evidence>
<protein>
    <submittedName>
        <fullName evidence="1">Uncharacterized protein</fullName>
    </submittedName>
</protein>